<feature type="compositionally biased region" description="Polar residues" evidence="1">
    <location>
        <begin position="122"/>
        <end position="138"/>
    </location>
</feature>
<protein>
    <submittedName>
        <fullName evidence="2">Uncharacterized protein</fullName>
    </submittedName>
</protein>
<dbReference type="HOGENOM" id="CLU_1377914_0_0_1"/>
<evidence type="ECO:0000313" key="2">
    <source>
        <dbReference type="EMBL" id="KDQ10503.1"/>
    </source>
</evidence>
<dbReference type="EMBL" id="KL198067">
    <property type="protein sequence ID" value="KDQ10503.1"/>
    <property type="molecule type" value="Genomic_DNA"/>
</dbReference>
<feature type="compositionally biased region" description="Basic and acidic residues" evidence="1">
    <location>
        <begin position="175"/>
        <end position="187"/>
    </location>
</feature>
<feature type="region of interest" description="Disordered" evidence="1">
    <location>
        <begin position="1"/>
        <end position="24"/>
    </location>
</feature>
<dbReference type="Proteomes" id="UP000027195">
    <property type="component" value="Unassembled WGS sequence"/>
</dbReference>
<feature type="region of interest" description="Disordered" evidence="1">
    <location>
        <begin position="115"/>
        <end position="198"/>
    </location>
</feature>
<sequence>MISSSRSSPSPTPKSSPRRHRNRRGLSLEQLQQIALAQALDLAAEREEIPLPGMGLRCNRAGCPAEVRTVAELARDIEDHMIYEQEGFGATCCDRWYESRYDWERHKCRHRRTPAGAYSPLRRSTPTPTGDRPNSPSAISPRKMISRRSMIFTEWTWDRDLPSANGSPDGSPPRSDPESGDSSHSDESGSEGTRKSPS</sequence>
<proteinExistence type="predicted"/>
<organism evidence="2 3">
    <name type="scientific">Botryobasidium botryosum (strain FD-172 SS1)</name>
    <dbReference type="NCBI Taxonomy" id="930990"/>
    <lineage>
        <taxon>Eukaryota</taxon>
        <taxon>Fungi</taxon>
        <taxon>Dikarya</taxon>
        <taxon>Basidiomycota</taxon>
        <taxon>Agaricomycotina</taxon>
        <taxon>Agaricomycetes</taxon>
        <taxon>Cantharellales</taxon>
        <taxon>Botryobasidiaceae</taxon>
        <taxon>Botryobasidium</taxon>
    </lineage>
</organism>
<evidence type="ECO:0000313" key="3">
    <source>
        <dbReference type="Proteomes" id="UP000027195"/>
    </source>
</evidence>
<gene>
    <name evidence="2" type="ORF">BOTBODRAFT_68583</name>
</gene>
<accession>A0A067M3Z8</accession>
<dbReference type="InParanoid" id="A0A067M3Z8"/>
<name>A0A067M3Z8_BOTB1</name>
<dbReference type="AlphaFoldDB" id="A0A067M3Z8"/>
<evidence type="ECO:0000256" key="1">
    <source>
        <dbReference type="SAM" id="MobiDB-lite"/>
    </source>
</evidence>
<keyword evidence="3" id="KW-1185">Reference proteome</keyword>
<reference evidence="3" key="1">
    <citation type="journal article" date="2014" name="Proc. Natl. Acad. Sci. U.S.A.">
        <title>Extensive sampling of basidiomycete genomes demonstrates inadequacy of the white-rot/brown-rot paradigm for wood decay fungi.</title>
        <authorList>
            <person name="Riley R."/>
            <person name="Salamov A.A."/>
            <person name="Brown D.W."/>
            <person name="Nagy L.G."/>
            <person name="Floudas D."/>
            <person name="Held B.W."/>
            <person name="Levasseur A."/>
            <person name="Lombard V."/>
            <person name="Morin E."/>
            <person name="Otillar R."/>
            <person name="Lindquist E.A."/>
            <person name="Sun H."/>
            <person name="LaButti K.M."/>
            <person name="Schmutz J."/>
            <person name="Jabbour D."/>
            <person name="Luo H."/>
            <person name="Baker S.E."/>
            <person name="Pisabarro A.G."/>
            <person name="Walton J.D."/>
            <person name="Blanchette R.A."/>
            <person name="Henrissat B."/>
            <person name="Martin F."/>
            <person name="Cullen D."/>
            <person name="Hibbett D.S."/>
            <person name="Grigoriev I.V."/>
        </authorList>
    </citation>
    <scope>NUCLEOTIDE SEQUENCE [LARGE SCALE GENOMIC DNA]</scope>
    <source>
        <strain evidence="3">FD-172 SS1</strain>
    </source>
</reference>
<feature type="compositionally biased region" description="Low complexity" evidence="1">
    <location>
        <begin position="1"/>
        <end position="15"/>
    </location>
</feature>